<reference evidence="2" key="2">
    <citation type="submission" date="2015-01" db="EMBL/GenBank/DDBJ databases">
        <title>Evolutionary Origins and Diversification of the Mycorrhizal Mutualists.</title>
        <authorList>
            <consortium name="DOE Joint Genome Institute"/>
            <consortium name="Mycorrhizal Genomics Consortium"/>
            <person name="Kohler A."/>
            <person name="Kuo A."/>
            <person name="Nagy L.G."/>
            <person name="Floudas D."/>
            <person name="Copeland A."/>
            <person name="Barry K.W."/>
            <person name="Cichocki N."/>
            <person name="Veneault-Fourrey C."/>
            <person name="LaButti K."/>
            <person name="Lindquist E.A."/>
            <person name="Lipzen A."/>
            <person name="Lundell T."/>
            <person name="Morin E."/>
            <person name="Murat C."/>
            <person name="Riley R."/>
            <person name="Ohm R."/>
            <person name="Sun H."/>
            <person name="Tunlid A."/>
            <person name="Henrissat B."/>
            <person name="Grigoriev I.V."/>
            <person name="Hibbett D.S."/>
            <person name="Martin F."/>
        </authorList>
    </citation>
    <scope>NUCLEOTIDE SEQUENCE [LARGE SCALE GENOMIC DNA]</scope>
    <source>
        <strain evidence="2">Foug A</strain>
    </source>
</reference>
<protein>
    <submittedName>
        <fullName evidence="1">Uncharacterized protein</fullName>
    </submittedName>
</protein>
<gene>
    <name evidence="1" type="ORF">SCLCIDRAFT_1207736</name>
</gene>
<evidence type="ECO:0000313" key="1">
    <source>
        <dbReference type="EMBL" id="KIM69342.1"/>
    </source>
</evidence>
<dbReference type="EMBL" id="KN822006">
    <property type="protein sequence ID" value="KIM69342.1"/>
    <property type="molecule type" value="Genomic_DNA"/>
</dbReference>
<dbReference type="Proteomes" id="UP000053989">
    <property type="component" value="Unassembled WGS sequence"/>
</dbReference>
<dbReference type="InParanoid" id="A0A0C3AWI7"/>
<keyword evidence="2" id="KW-1185">Reference proteome</keyword>
<sequence>MTVVDVVVPLARRRGCVSLSTFGDSLSTSVPSVCVSDSVVELIDPASLHCILSLCEMHSETVPDRCGMRAS</sequence>
<organism evidence="1 2">
    <name type="scientific">Scleroderma citrinum Foug A</name>
    <dbReference type="NCBI Taxonomy" id="1036808"/>
    <lineage>
        <taxon>Eukaryota</taxon>
        <taxon>Fungi</taxon>
        <taxon>Dikarya</taxon>
        <taxon>Basidiomycota</taxon>
        <taxon>Agaricomycotina</taxon>
        <taxon>Agaricomycetes</taxon>
        <taxon>Agaricomycetidae</taxon>
        <taxon>Boletales</taxon>
        <taxon>Sclerodermatineae</taxon>
        <taxon>Sclerodermataceae</taxon>
        <taxon>Scleroderma</taxon>
    </lineage>
</organism>
<dbReference type="AlphaFoldDB" id="A0A0C3AWI7"/>
<name>A0A0C3AWI7_9AGAM</name>
<reference evidence="1 2" key="1">
    <citation type="submission" date="2014-04" db="EMBL/GenBank/DDBJ databases">
        <authorList>
            <consortium name="DOE Joint Genome Institute"/>
            <person name="Kuo A."/>
            <person name="Kohler A."/>
            <person name="Nagy L.G."/>
            <person name="Floudas D."/>
            <person name="Copeland A."/>
            <person name="Barry K.W."/>
            <person name="Cichocki N."/>
            <person name="Veneault-Fourrey C."/>
            <person name="LaButti K."/>
            <person name="Lindquist E.A."/>
            <person name="Lipzen A."/>
            <person name="Lundell T."/>
            <person name="Morin E."/>
            <person name="Murat C."/>
            <person name="Sun H."/>
            <person name="Tunlid A."/>
            <person name="Henrissat B."/>
            <person name="Grigoriev I.V."/>
            <person name="Hibbett D.S."/>
            <person name="Martin F."/>
            <person name="Nordberg H.P."/>
            <person name="Cantor M.N."/>
            <person name="Hua S.X."/>
        </authorList>
    </citation>
    <scope>NUCLEOTIDE SEQUENCE [LARGE SCALE GENOMIC DNA]</scope>
    <source>
        <strain evidence="1 2">Foug A</strain>
    </source>
</reference>
<evidence type="ECO:0000313" key="2">
    <source>
        <dbReference type="Proteomes" id="UP000053989"/>
    </source>
</evidence>
<accession>A0A0C3AWI7</accession>
<dbReference type="HOGENOM" id="CLU_2741528_0_0_1"/>
<proteinExistence type="predicted"/>